<accession>A0A6N6JL58</accession>
<protein>
    <recommendedName>
        <fullName evidence="3">Nitroreductase family protein</fullName>
    </recommendedName>
</protein>
<dbReference type="Gene3D" id="3.40.109.10">
    <property type="entry name" value="NADH Oxidase"/>
    <property type="match status" value="1"/>
</dbReference>
<reference evidence="1 2" key="1">
    <citation type="submission" date="2019-12" db="EMBL/GenBank/DDBJ databases">
        <title>Litoreibacter badius sp. nov., a novel bacteriochlorophyll a-containing bacterium in the genus Litoreibacter.</title>
        <authorList>
            <person name="Kanamuro M."/>
            <person name="Takabe Y."/>
            <person name="Mori K."/>
            <person name="Takaichi S."/>
            <person name="Hanada S."/>
        </authorList>
    </citation>
    <scope>NUCLEOTIDE SEQUENCE [LARGE SCALE GENOMIC DNA]</scope>
    <source>
        <strain evidence="1 2">K6</strain>
    </source>
</reference>
<proteinExistence type="predicted"/>
<dbReference type="InterPro" id="IPR000415">
    <property type="entry name" value="Nitroreductase-like"/>
</dbReference>
<evidence type="ECO:0008006" key="3">
    <source>
        <dbReference type="Google" id="ProtNLM"/>
    </source>
</evidence>
<sequence length="303" mass="32924">MALYFDMNKQLPHTDPFDRQLTIGLGCFLELMRMAASANGYSVEMELFPEGEDASGLDNRPVAYAKFTATEPQSDPLFAKVMERRSYKQPFDTGRNIDTSTLAAILNVANSTVLGGSVDPADIAFWRTLTSDALKIEIETPHTYKESVDLFRIGKSEINASPDGIDLGGPMIEALALTGLMSREASLDVNSTAYTQGLAAVLANTESAMGHIWMVTPDNTRVDQLNAGADWLRVNLACAEQGISFHPLSQALQEYPEMANIFAQTHERLAPDGGTVQMLARIGYGSSTPVSPRWPLDSKIGTA</sequence>
<keyword evidence="2" id="KW-1185">Reference proteome</keyword>
<dbReference type="GO" id="GO:0016491">
    <property type="term" value="F:oxidoreductase activity"/>
    <property type="evidence" value="ECO:0007669"/>
    <property type="project" value="InterPro"/>
</dbReference>
<gene>
    <name evidence="1" type="ORF">KIN_41170</name>
</gene>
<dbReference type="AlphaFoldDB" id="A0A6N6JL58"/>
<name>A0A6N6JL58_9RHOB</name>
<evidence type="ECO:0000313" key="2">
    <source>
        <dbReference type="Proteomes" id="UP000436822"/>
    </source>
</evidence>
<dbReference type="Proteomes" id="UP000436822">
    <property type="component" value="Unassembled WGS sequence"/>
</dbReference>
<comment type="caution">
    <text evidence="1">The sequence shown here is derived from an EMBL/GenBank/DDBJ whole genome shotgun (WGS) entry which is preliminary data.</text>
</comment>
<dbReference type="SUPFAM" id="SSF55469">
    <property type="entry name" value="FMN-dependent nitroreductase-like"/>
    <property type="match status" value="1"/>
</dbReference>
<organism evidence="1 2">
    <name type="scientific">Litoreibacter roseus</name>
    <dbReference type="NCBI Taxonomy" id="2601869"/>
    <lineage>
        <taxon>Bacteria</taxon>
        <taxon>Pseudomonadati</taxon>
        <taxon>Pseudomonadota</taxon>
        <taxon>Alphaproteobacteria</taxon>
        <taxon>Rhodobacterales</taxon>
        <taxon>Roseobacteraceae</taxon>
        <taxon>Litoreibacter</taxon>
    </lineage>
</organism>
<evidence type="ECO:0000313" key="1">
    <source>
        <dbReference type="EMBL" id="GFE67043.1"/>
    </source>
</evidence>
<dbReference type="EMBL" id="BLJE01000007">
    <property type="protein sequence ID" value="GFE67043.1"/>
    <property type="molecule type" value="Genomic_DNA"/>
</dbReference>